<organism evidence="1">
    <name type="scientific">human gut metagenome</name>
    <dbReference type="NCBI Taxonomy" id="408170"/>
    <lineage>
        <taxon>unclassified sequences</taxon>
        <taxon>metagenomes</taxon>
        <taxon>organismal metagenomes</taxon>
    </lineage>
</organism>
<feature type="non-terminal residue" evidence="1">
    <location>
        <position position="90"/>
    </location>
</feature>
<evidence type="ECO:0000313" key="1">
    <source>
        <dbReference type="EMBL" id="EKC55031.1"/>
    </source>
</evidence>
<accession>K1T6M8</accession>
<sequence>MRYLNKIIFLNSAHIPYAEVKLDGNVHFIGTQGVGKSTLLRALLFFYNADKLRLGIPKEKKSFDAFYFPYPNSYIVYEVMRENGAYCVLA</sequence>
<proteinExistence type="predicted"/>
<dbReference type="InterPro" id="IPR027417">
    <property type="entry name" value="P-loop_NTPase"/>
</dbReference>
<dbReference type="Pfam" id="PF12128">
    <property type="entry name" value="DUF3584"/>
    <property type="match status" value="1"/>
</dbReference>
<comment type="caution">
    <text evidence="1">The sequence shown here is derived from an EMBL/GenBank/DDBJ whole genome shotgun (WGS) entry which is preliminary data.</text>
</comment>
<dbReference type="SUPFAM" id="SSF52540">
    <property type="entry name" value="P-loop containing nucleoside triphosphate hydrolases"/>
    <property type="match status" value="1"/>
</dbReference>
<dbReference type="EMBL" id="AJWY01010621">
    <property type="protein sequence ID" value="EKC55031.1"/>
    <property type="molecule type" value="Genomic_DNA"/>
</dbReference>
<dbReference type="InterPro" id="IPR021979">
    <property type="entry name" value="DUF3584"/>
</dbReference>
<gene>
    <name evidence="1" type="ORF">LEA_15561</name>
</gene>
<dbReference type="AlphaFoldDB" id="K1T6M8"/>
<name>K1T6M8_9ZZZZ</name>
<reference evidence="1" key="1">
    <citation type="journal article" date="2013" name="Environ. Microbiol.">
        <title>Microbiota from the distal guts of lean and obese adolescents exhibit partial functional redundancy besides clear differences in community structure.</title>
        <authorList>
            <person name="Ferrer M."/>
            <person name="Ruiz A."/>
            <person name="Lanza F."/>
            <person name="Haange S.B."/>
            <person name="Oberbach A."/>
            <person name="Till H."/>
            <person name="Bargiela R."/>
            <person name="Campoy C."/>
            <person name="Segura M.T."/>
            <person name="Richter M."/>
            <person name="von Bergen M."/>
            <person name="Seifert J."/>
            <person name="Suarez A."/>
        </authorList>
    </citation>
    <scope>NUCLEOTIDE SEQUENCE</scope>
</reference>
<protein>
    <submittedName>
        <fullName evidence="1">ATPase involved in DNA repair</fullName>
    </submittedName>
</protein>